<dbReference type="AlphaFoldDB" id="A0A426ZSM5"/>
<evidence type="ECO:0000313" key="2">
    <source>
        <dbReference type="EMBL" id="RRT67036.1"/>
    </source>
</evidence>
<dbReference type="Proteomes" id="UP000287651">
    <property type="component" value="Unassembled WGS sequence"/>
</dbReference>
<evidence type="ECO:0000313" key="3">
    <source>
        <dbReference type="Proteomes" id="UP000287651"/>
    </source>
</evidence>
<dbReference type="EMBL" id="AMZH03005187">
    <property type="protein sequence ID" value="RRT67036.1"/>
    <property type="molecule type" value="Genomic_DNA"/>
</dbReference>
<organism evidence="2 3">
    <name type="scientific">Ensete ventricosum</name>
    <name type="common">Abyssinian banana</name>
    <name type="synonym">Musa ensete</name>
    <dbReference type="NCBI Taxonomy" id="4639"/>
    <lineage>
        <taxon>Eukaryota</taxon>
        <taxon>Viridiplantae</taxon>
        <taxon>Streptophyta</taxon>
        <taxon>Embryophyta</taxon>
        <taxon>Tracheophyta</taxon>
        <taxon>Spermatophyta</taxon>
        <taxon>Magnoliopsida</taxon>
        <taxon>Liliopsida</taxon>
        <taxon>Zingiberales</taxon>
        <taxon>Musaceae</taxon>
        <taxon>Ensete</taxon>
    </lineage>
</organism>
<reference evidence="2 3" key="1">
    <citation type="journal article" date="2014" name="Agronomy (Basel)">
        <title>A Draft Genome Sequence for Ensete ventricosum, the Drought-Tolerant Tree Against Hunger.</title>
        <authorList>
            <person name="Harrison J."/>
            <person name="Moore K.A."/>
            <person name="Paszkiewicz K."/>
            <person name="Jones T."/>
            <person name="Grant M."/>
            <person name="Ambacheew D."/>
            <person name="Muzemil S."/>
            <person name="Studholme D.J."/>
        </authorList>
    </citation>
    <scope>NUCLEOTIDE SEQUENCE [LARGE SCALE GENOMIC DNA]</scope>
</reference>
<sequence>MNDVVTSRQTYEVSGDLPIAEPSCGRVADEVLAVGWEVALDDGPHHIVVTRVDDGVAEHDHGRHQGGGPVEGQHRDRAK</sequence>
<evidence type="ECO:0000256" key="1">
    <source>
        <dbReference type="SAM" id="MobiDB-lite"/>
    </source>
</evidence>
<name>A0A426ZSM5_ENSVE</name>
<accession>A0A426ZSM5</accession>
<comment type="caution">
    <text evidence="2">The sequence shown here is derived from an EMBL/GenBank/DDBJ whole genome shotgun (WGS) entry which is preliminary data.</text>
</comment>
<protein>
    <submittedName>
        <fullName evidence="2">Uncharacterized protein</fullName>
    </submittedName>
</protein>
<feature type="region of interest" description="Disordered" evidence="1">
    <location>
        <begin position="54"/>
        <end position="79"/>
    </location>
</feature>
<proteinExistence type="predicted"/>
<feature type="compositionally biased region" description="Basic and acidic residues" evidence="1">
    <location>
        <begin position="54"/>
        <end position="63"/>
    </location>
</feature>
<gene>
    <name evidence="2" type="ORF">B296_00039639</name>
</gene>